<dbReference type="AlphaFoldDB" id="A0A923L6X8"/>
<dbReference type="Proteomes" id="UP000637359">
    <property type="component" value="Unassembled WGS sequence"/>
</dbReference>
<protein>
    <submittedName>
        <fullName evidence="3">Phosphotransferase</fullName>
    </submittedName>
</protein>
<organism evidence="3 4">
    <name type="scientific">Ornithinibacillus hominis</name>
    <dbReference type="NCBI Taxonomy" id="2763055"/>
    <lineage>
        <taxon>Bacteria</taxon>
        <taxon>Bacillati</taxon>
        <taxon>Bacillota</taxon>
        <taxon>Bacilli</taxon>
        <taxon>Bacillales</taxon>
        <taxon>Bacillaceae</taxon>
        <taxon>Ornithinibacillus</taxon>
    </lineage>
</organism>
<reference evidence="3" key="1">
    <citation type="submission" date="2020-08" db="EMBL/GenBank/DDBJ databases">
        <title>Genome public.</title>
        <authorList>
            <person name="Liu C."/>
            <person name="Sun Q."/>
        </authorList>
    </citation>
    <scope>NUCLEOTIDE SEQUENCE</scope>
    <source>
        <strain evidence="3">BX22</strain>
    </source>
</reference>
<dbReference type="Gene3D" id="3.90.1200.10">
    <property type="match status" value="1"/>
</dbReference>
<dbReference type="SUPFAM" id="SSF56112">
    <property type="entry name" value="Protein kinase-like (PK-like)"/>
    <property type="match status" value="1"/>
</dbReference>
<evidence type="ECO:0000313" key="4">
    <source>
        <dbReference type="Proteomes" id="UP000637359"/>
    </source>
</evidence>
<dbReference type="GO" id="GO:0042601">
    <property type="term" value="C:endospore-forming forespore"/>
    <property type="evidence" value="ECO:0007669"/>
    <property type="project" value="TreeGrafter"/>
</dbReference>
<dbReference type="RefSeq" id="WP_186870279.1">
    <property type="nucleotide sequence ID" value="NZ_JACOOL010000008.1"/>
</dbReference>
<accession>A0A923L6X8</accession>
<evidence type="ECO:0000259" key="2">
    <source>
        <dbReference type="Pfam" id="PF01636"/>
    </source>
</evidence>
<keyword evidence="1" id="KW-0175">Coiled coil</keyword>
<evidence type="ECO:0000256" key="1">
    <source>
        <dbReference type="SAM" id="Coils"/>
    </source>
</evidence>
<comment type="caution">
    <text evidence="3">The sequence shown here is derived from an EMBL/GenBank/DDBJ whole genome shotgun (WGS) entry which is preliminary data.</text>
</comment>
<keyword evidence="4" id="KW-1185">Reference proteome</keyword>
<feature type="domain" description="Aminoglycoside phosphotransferase" evidence="2">
    <location>
        <begin position="24"/>
        <end position="259"/>
    </location>
</feature>
<sequence>MENVRRILESYHVFPVDIEKVTERLYHIQGNKQKYALKRSNLQEERVPLWLDIYHMAHAQNIQHIVPVYVNQKGELFTKDGEDIYYLTPWIETSNRHPSIGKVYQHLGYIHAKTRKTLQLNEKELENARENFLVYKKQIMELRKKLLVHVENFESKHFMSPVELLVCTQYRDLVQVFFIVEKRLNQYLESLEELAEWQVCLCHGNVKDSHVLHGNQIYFINWEKATYNHPIIDLTLLWKHKTFYHDTEVGPLLEQFKLYTDENQLENRELTLLALYLLDPSEYISAIDTYVEDKSSNSTMELVVKLQRYHRQLMFGIRFSLFVEEEFEMVPLDESSSED</sequence>
<gene>
    <name evidence="3" type="ORF">H8S33_12225</name>
</gene>
<dbReference type="Gene3D" id="3.30.200.20">
    <property type="entry name" value="Phosphorylase Kinase, domain 1"/>
    <property type="match status" value="1"/>
</dbReference>
<name>A0A923L6X8_9BACI</name>
<dbReference type="PANTHER" id="PTHR39179">
    <property type="entry name" value="SPORE COAT PROTEIN I"/>
    <property type="match status" value="1"/>
</dbReference>
<dbReference type="PANTHER" id="PTHR39179:SF3">
    <property type="entry name" value="COTS-RELATED PROTEIN"/>
    <property type="match status" value="1"/>
</dbReference>
<dbReference type="InterPro" id="IPR047175">
    <property type="entry name" value="CotS-like"/>
</dbReference>
<dbReference type="InterPro" id="IPR002575">
    <property type="entry name" value="Aminoglycoside_PTrfase"/>
</dbReference>
<evidence type="ECO:0000313" key="3">
    <source>
        <dbReference type="EMBL" id="MBC5637574.1"/>
    </source>
</evidence>
<dbReference type="EMBL" id="JACOOL010000008">
    <property type="protein sequence ID" value="MBC5637574.1"/>
    <property type="molecule type" value="Genomic_DNA"/>
</dbReference>
<feature type="coiled-coil region" evidence="1">
    <location>
        <begin position="111"/>
        <end position="145"/>
    </location>
</feature>
<proteinExistence type="predicted"/>
<dbReference type="InterPro" id="IPR011009">
    <property type="entry name" value="Kinase-like_dom_sf"/>
</dbReference>
<dbReference type="Pfam" id="PF01636">
    <property type="entry name" value="APH"/>
    <property type="match status" value="1"/>
</dbReference>